<organism evidence="3 4">
    <name type="scientific">Mycobacterium phage Phabba</name>
    <dbReference type="NCBI Taxonomy" id="2027899"/>
    <lineage>
        <taxon>Viruses</taxon>
        <taxon>Duplodnaviria</taxon>
        <taxon>Heunggongvirae</taxon>
        <taxon>Uroviricota</taxon>
        <taxon>Caudoviricetes</taxon>
        <taxon>Ceeclamvirinae</taxon>
        <taxon>Myrnavirus</taxon>
        <taxon>Myrnavirus phabba</taxon>
        <taxon>Myranavirus phabba</taxon>
    </lineage>
</organism>
<dbReference type="Proteomes" id="UP000226037">
    <property type="component" value="Segment"/>
</dbReference>
<keyword evidence="2" id="KW-0812">Transmembrane</keyword>
<evidence type="ECO:0000256" key="1">
    <source>
        <dbReference type="SAM" id="MobiDB-lite"/>
    </source>
</evidence>
<reference evidence="4" key="1">
    <citation type="submission" date="2017-08" db="EMBL/GenBank/DDBJ databases">
        <authorList>
            <person name="de Groot N.N."/>
        </authorList>
    </citation>
    <scope>NUCLEOTIDE SEQUENCE [LARGE SCALE GENOMIC DNA]</scope>
</reference>
<feature type="transmembrane region" description="Helical" evidence="2">
    <location>
        <begin position="16"/>
        <end position="37"/>
    </location>
</feature>
<proteinExistence type="predicted"/>
<feature type="transmembrane region" description="Helical" evidence="2">
    <location>
        <begin position="43"/>
        <end position="63"/>
    </location>
</feature>
<accession>A0A249XSR5</accession>
<sequence>MTSVVDFLVDKRLSRVASWFDVAGALGALAFVVVWLVTQQTDMVLYGLLLWVVLHGFLTTQIVTKRRSRRASADQVVVDYRELRRSHQYPSGSENPHGRSASPQPIDARRRRTPDRTPA</sequence>
<dbReference type="EMBL" id="MF668280">
    <property type="protein sequence ID" value="ASZ74771.1"/>
    <property type="molecule type" value="Genomic_DNA"/>
</dbReference>
<keyword evidence="2" id="KW-0472">Membrane</keyword>
<gene>
    <name evidence="3" type="ORF">SEA_PHABBA_234</name>
</gene>
<protein>
    <submittedName>
        <fullName evidence="3">Membrane protein</fullName>
    </submittedName>
</protein>
<keyword evidence="4" id="KW-1185">Reference proteome</keyword>
<keyword evidence="2" id="KW-1133">Transmembrane helix</keyword>
<feature type="region of interest" description="Disordered" evidence="1">
    <location>
        <begin position="82"/>
        <end position="119"/>
    </location>
</feature>
<evidence type="ECO:0000313" key="3">
    <source>
        <dbReference type="EMBL" id="ASZ74771.1"/>
    </source>
</evidence>
<evidence type="ECO:0000313" key="4">
    <source>
        <dbReference type="Proteomes" id="UP000226037"/>
    </source>
</evidence>
<name>A0A249XSR5_9CAUD</name>
<evidence type="ECO:0000256" key="2">
    <source>
        <dbReference type="SAM" id="Phobius"/>
    </source>
</evidence>